<keyword evidence="10" id="KW-0175">Coiled coil</keyword>
<evidence type="ECO:0000256" key="11">
    <source>
        <dbReference type="SAM" id="MobiDB-lite"/>
    </source>
</evidence>
<dbReference type="Pfam" id="PF05679">
    <property type="entry name" value="CHGN"/>
    <property type="match status" value="1"/>
</dbReference>
<dbReference type="SUPFAM" id="SSF53448">
    <property type="entry name" value="Nucleotide-diphospho-sugar transferases"/>
    <property type="match status" value="1"/>
</dbReference>
<evidence type="ECO:0000256" key="6">
    <source>
        <dbReference type="ARBA" id="ARBA00022989"/>
    </source>
</evidence>
<comment type="similarity">
    <text evidence="2 9">Belongs to the chondroitin N-acetylgalactosaminyltransferase family.</text>
</comment>
<dbReference type="InterPro" id="IPR008428">
    <property type="entry name" value="Chond_GalNAc"/>
</dbReference>
<evidence type="ECO:0000256" key="3">
    <source>
        <dbReference type="ARBA" id="ARBA00022679"/>
    </source>
</evidence>
<dbReference type="InterPro" id="IPR051227">
    <property type="entry name" value="CS_glycosyltransferase"/>
</dbReference>
<evidence type="ECO:0000256" key="7">
    <source>
        <dbReference type="ARBA" id="ARBA00023034"/>
    </source>
</evidence>
<evidence type="ECO:0000256" key="10">
    <source>
        <dbReference type="SAM" id="Coils"/>
    </source>
</evidence>
<sequence length="695" mass="80632">MLQVMRRKEIEHIREKSMLQKKITSLEAQLTKVQEQVANLTITLRTAVHNSSRLQPEASQNIPVYVGQRQHVQYLSNQDSATSSQLADRIDSTSKKFQLPSQDIRLAYPNDGLNPVPRYRSQNDKNPIFYQEDRRYPHYPNYNTNTNRYKEENVLDNTGNDYIHDNQFDSALQKRQDQIDPNPLAHEKYKDEIKSNNTDSKLSEREMRDTSNDEMAIKENIFRSVPDGSIRLDRRAPESAEVLGSKQKLYPSVVGTENDPKDINKITGNESEQTNLEKYFQERLKMAEILKGQSYKTEYELIPFNRFIFNRIFLVDPGLGKRVVEKPIGSKKKDLNEILFNAVETLNTNRQQNSQYTYNDFIEGIYRSDPATGSQYELFFSNKDDKGLRHLRSYIKLTLFRPFAPPMAVQRTVINTASEWINIILPLSNRVDTFKLFMDQFVSVCIKRDRRIYLTVVYFGIEGLKEVKAIMSLVAKTHKFKHMKLVTLNETFTRGRGLQLGALNWKGGGDVLLFFCDVDIVFTSDFLERCRLNSDKGLRVYYPIVFSLYNPNIVYSLQDVPLPSMQDQLIVSKDTGFWRDFGYGMACLYRSDFLKIKGFDEQITGWGGEDVFLYQKFVRSEYFVVRATDPAIFHLWHEKVCDPMLSTEQYRSCIRSKALNEASHAQLGLLAFKDEIDVHRGISENNSLLNKEKNG</sequence>
<keyword evidence="13" id="KW-1185">Reference proteome</keyword>
<accession>A0A8S3ZKX9</accession>
<dbReference type="Gene3D" id="3.90.550.10">
    <property type="entry name" value="Spore Coat Polysaccharide Biosynthesis Protein SpsA, Chain A"/>
    <property type="match status" value="1"/>
</dbReference>
<evidence type="ECO:0000256" key="2">
    <source>
        <dbReference type="ARBA" id="ARBA00009239"/>
    </source>
</evidence>
<dbReference type="EC" id="2.4.1.-" evidence="9"/>
<feature type="region of interest" description="Disordered" evidence="11">
    <location>
        <begin position="109"/>
        <end position="148"/>
    </location>
</feature>
<evidence type="ECO:0000256" key="8">
    <source>
        <dbReference type="ARBA" id="ARBA00023136"/>
    </source>
</evidence>
<name>A0A8S3ZKX9_9EUPU</name>
<dbReference type="GO" id="GO:0047238">
    <property type="term" value="F:glucuronosyl-N-acetylgalactosaminyl-proteoglycan 4-beta-N-acetylgalactosaminyltransferase activity"/>
    <property type="evidence" value="ECO:0007669"/>
    <property type="project" value="TreeGrafter"/>
</dbReference>
<feature type="region of interest" description="Disordered" evidence="11">
    <location>
        <begin position="182"/>
        <end position="214"/>
    </location>
</feature>
<keyword evidence="4" id="KW-0812">Transmembrane</keyword>
<dbReference type="InterPro" id="IPR029044">
    <property type="entry name" value="Nucleotide-diphossugar_trans"/>
</dbReference>
<dbReference type="GO" id="GO:0032580">
    <property type="term" value="C:Golgi cisterna membrane"/>
    <property type="evidence" value="ECO:0007669"/>
    <property type="project" value="UniProtKB-SubCell"/>
</dbReference>
<evidence type="ECO:0000256" key="5">
    <source>
        <dbReference type="ARBA" id="ARBA00022968"/>
    </source>
</evidence>
<evidence type="ECO:0000256" key="1">
    <source>
        <dbReference type="ARBA" id="ARBA00004447"/>
    </source>
</evidence>
<feature type="compositionally biased region" description="Basic and acidic residues" evidence="11">
    <location>
        <begin position="185"/>
        <end position="194"/>
    </location>
</feature>
<feature type="compositionally biased region" description="Basic and acidic residues" evidence="11">
    <location>
        <begin position="201"/>
        <end position="214"/>
    </location>
</feature>
<protein>
    <recommendedName>
        <fullName evidence="9">Hexosyltransferase</fullName>
        <ecNumber evidence="9">2.4.1.-</ecNumber>
    </recommendedName>
</protein>
<feature type="compositionally biased region" description="Low complexity" evidence="11">
    <location>
        <begin position="138"/>
        <end position="147"/>
    </location>
</feature>
<dbReference type="PANTHER" id="PTHR12369">
    <property type="entry name" value="CHONDROITIN SYNTHASE"/>
    <property type="match status" value="1"/>
</dbReference>
<evidence type="ECO:0000256" key="4">
    <source>
        <dbReference type="ARBA" id="ARBA00022692"/>
    </source>
</evidence>
<evidence type="ECO:0000256" key="9">
    <source>
        <dbReference type="RuleBase" id="RU364016"/>
    </source>
</evidence>
<dbReference type="PANTHER" id="PTHR12369:SF45">
    <property type="entry name" value="HEXOSYLTRANSFERASE"/>
    <property type="match status" value="1"/>
</dbReference>
<reference evidence="12" key="1">
    <citation type="submission" date="2021-04" db="EMBL/GenBank/DDBJ databases">
        <authorList>
            <consortium name="Molecular Ecology Group"/>
        </authorList>
    </citation>
    <scope>NUCLEOTIDE SEQUENCE</scope>
</reference>
<comment type="subcellular location">
    <subcellularLocation>
        <location evidence="1 9">Golgi apparatus</location>
        <location evidence="1 9">Golgi stack membrane</location>
        <topology evidence="1 9">Single-pass type II membrane protein</topology>
    </subcellularLocation>
</comment>
<dbReference type="AlphaFoldDB" id="A0A8S3ZKX9"/>
<proteinExistence type="inferred from homology"/>
<keyword evidence="6" id="KW-1133">Transmembrane helix</keyword>
<feature type="coiled-coil region" evidence="10">
    <location>
        <begin position="16"/>
        <end position="43"/>
    </location>
</feature>
<keyword evidence="5 9" id="KW-0735">Signal-anchor</keyword>
<keyword evidence="8" id="KW-0472">Membrane</keyword>
<evidence type="ECO:0000313" key="13">
    <source>
        <dbReference type="Proteomes" id="UP000678393"/>
    </source>
</evidence>
<dbReference type="EMBL" id="CAJHNH020003157">
    <property type="protein sequence ID" value="CAG5128668.1"/>
    <property type="molecule type" value="Genomic_DNA"/>
</dbReference>
<gene>
    <name evidence="12" type="ORF">CUNI_LOCUS14226</name>
</gene>
<organism evidence="12 13">
    <name type="scientific">Candidula unifasciata</name>
    <dbReference type="NCBI Taxonomy" id="100452"/>
    <lineage>
        <taxon>Eukaryota</taxon>
        <taxon>Metazoa</taxon>
        <taxon>Spiralia</taxon>
        <taxon>Lophotrochozoa</taxon>
        <taxon>Mollusca</taxon>
        <taxon>Gastropoda</taxon>
        <taxon>Heterobranchia</taxon>
        <taxon>Euthyneura</taxon>
        <taxon>Panpulmonata</taxon>
        <taxon>Eupulmonata</taxon>
        <taxon>Stylommatophora</taxon>
        <taxon>Helicina</taxon>
        <taxon>Helicoidea</taxon>
        <taxon>Geomitridae</taxon>
        <taxon>Candidula</taxon>
    </lineage>
</organism>
<dbReference type="OrthoDB" id="431432at2759"/>
<evidence type="ECO:0000313" key="12">
    <source>
        <dbReference type="EMBL" id="CAG5128668.1"/>
    </source>
</evidence>
<dbReference type="Proteomes" id="UP000678393">
    <property type="component" value="Unassembled WGS sequence"/>
</dbReference>
<comment type="caution">
    <text evidence="12">The sequence shown here is derived from an EMBL/GenBank/DDBJ whole genome shotgun (WGS) entry which is preliminary data.</text>
</comment>
<keyword evidence="7 9" id="KW-0333">Golgi apparatus</keyword>
<keyword evidence="3 9" id="KW-0808">Transferase</keyword>